<dbReference type="RefSeq" id="WP_097043202.1">
    <property type="nucleotide sequence ID" value="NZ_OBEK01000005.1"/>
</dbReference>
<dbReference type="Proteomes" id="UP000219356">
    <property type="component" value="Unassembled WGS sequence"/>
</dbReference>
<keyword evidence="3" id="KW-1185">Reference proteome</keyword>
<evidence type="ECO:0000313" key="3">
    <source>
        <dbReference type="Proteomes" id="UP000219356"/>
    </source>
</evidence>
<feature type="region of interest" description="Disordered" evidence="1">
    <location>
        <begin position="1"/>
        <end position="91"/>
    </location>
</feature>
<evidence type="ECO:0000313" key="2">
    <source>
        <dbReference type="EMBL" id="SNZ16737.1"/>
    </source>
</evidence>
<evidence type="ECO:0000256" key="1">
    <source>
        <dbReference type="SAM" id="MobiDB-lite"/>
    </source>
</evidence>
<dbReference type="AlphaFoldDB" id="A0A285P654"/>
<name>A0A285P654_9BACI</name>
<dbReference type="EMBL" id="OBEK01000005">
    <property type="protein sequence ID" value="SNZ16737.1"/>
    <property type="molecule type" value="Genomic_DNA"/>
</dbReference>
<accession>A0A285P654</accession>
<gene>
    <name evidence="2" type="ORF">SAMN05421503_2990</name>
</gene>
<sequence length="170" mass="19764">MYYYNSAAPRSRTQEQQMSDGRQRYYYEPVYQTNPAPQYYNKEQIQTNDGFGDTNRQTDPYLFNPYPPEQFSQWGEQQQTPPPQQPAATPYEYFKKPPLAPYWHAYAQPTNVYQPKQQAQLTKGLASYFQDKNGQMDINKMMSTVGQMATTVQQVSPIVKSLGSFLNILK</sequence>
<dbReference type="InterPro" id="IPR025555">
    <property type="entry name" value="YppG"/>
</dbReference>
<dbReference type="Pfam" id="PF14179">
    <property type="entry name" value="YppG"/>
    <property type="match status" value="1"/>
</dbReference>
<protein>
    <submittedName>
        <fullName evidence="2">YppG-like protein</fullName>
    </submittedName>
</protein>
<dbReference type="OrthoDB" id="2456726at2"/>
<organism evidence="2 3">
    <name type="scientific">Terribacillus aidingensis</name>
    <dbReference type="NCBI Taxonomy" id="586416"/>
    <lineage>
        <taxon>Bacteria</taxon>
        <taxon>Bacillati</taxon>
        <taxon>Bacillota</taxon>
        <taxon>Bacilli</taxon>
        <taxon>Bacillales</taxon>
        <taxon>Bacillaceae</taxon>
        <taxon>Terribacillus</taxon>
    </lineage>
</organism>
<proteinExistence type="predicted"/>
<feature type="compositionally biased region" description="Polar residues" evidence="1">
    <location>
        <begin position="31"/>
        <end position="58"/>
    </location>
</feature>
<reference evidence="3" key="1">
    <citation type="submission" date="2017-09" db="EMBL/GenBank/DDBJ databases">
        <authorList>
            <person name="Varghese N."/>
            <person name="Submissions S."/>
        </authorList>
    </citation>
    <scope>NUCLEOTIDE SEQUENCE [LARGE SCALE GENOMIC DNA]</scope>
    <source>
        <strain evidence="3">CGMCC 1.8913</strain>
    </source>
</reference>